<gene>
    <name evidence="2" type="ORF">K504DRAFT_290483</name>
</gene>
<feature type="signal peptide" evidence="1">
    <location>
        <begin position="1"/>
        <end position="30"/>
    </location>
</feature>
<dbReference type="AlphaFoldDB" id="A0A6G1K8K2"/>
<evidence type="ECO:0000256" key="1">
    <source>
        <dbReference type="SAM" id="SignalP"/>
    </source>
</evidence>
<evidence type="ECO:0000313" key="3">
    <source>
        <dbReference type="Proteomes" id="UP000799428"/>
    </source>
</evidence>
<proteinExistence type="predicted"/>
<name>A0A6G1K8K2_9PLEO</name>
<organism evidence="2 3">
    <name type="scientific">Pleomassaria siparia CBS 279.74</name>
    <dbReference type="NCBI Taxonomy" id="1314801"/>
    <lineage>
        <taxon>Eukaryota</taxon>
        <taxon>Fungi</taxon>
        <taxon>Dikarya</taxon>
        <taxon>Ascomycota</taxon>
        <taxon>Pezizomycotina</taxon>
        <taxon>Dothideomycetes</taxon>
        <taxon>Pleosporomycetidae</taxon>
        <taxon>Pleosporales</taxon>
        <taxon>Pleomassariaceae</taxon>
        <taxon>Pleomassaria</taxon>
    </lineage>
</organism>
<sequence>MRTVCVCVCVTRCCVVVVLWCRFRVPAVCGSTSAWGRKDHAQTGLISSYYFDRRVWLTIEGCSSHYEYLFVVAKGARARRWISITASISATTMPFYHYRPQTLASLPIYASPP</sequence>
<protein>
    <recommendedName>
        <fullName evidence="4">Secreted protein</fullName>
    </recommendedName>
</protein>
<accession>A0A6G1K8K2</accession>
<keyword evidence="1" id="KW-0732">Signal</keyword>
<evidence type="ECO:0000313" key="2">
    <source>
        <dbReference type="EMBL" id="KAF2708865.1"/>
    </source>
</evidence>
<dbReference type="EMBL" id="MU005771">
    <property type="protein sequence ID" value="KAF2708865.1"/>
    <property type="molecule type" value="Genomic_DNA"/>
</dbReference>
<reference evidence="2" key="1">
    <citation type="journal article" date="2020" name="Stud. Mycol.">
        <title>101 Dothideomycetes genomes: a test case for predicting lifestyles and emergence of pathogens.</title>
        <authorList>
            <person name="Haridas S."/>
            <person name="Albert R."/>
            <person name="Binder M."/>
            <person name="Bloem J."/>
            <person name="Labutti K."/>
            <person name="Salamov A."/>
            <person name="Andreopoulos B."/>
            <person name="Baker S."/>
            <person name="Barry K."/>
            <person name="Bills G."/>
            <person name="Bluhm B."/>
            <person name="Cannon C."/>
            <person name="Castanera R."/>
            <person name="Culley D."/>
            <person name="Daum C."/>
            <person name="Ezra D."/>
            <person name="Gonzalez J."/>
            <person name="Henrissat B."/>
            <person name="Kuo A."/>
            <person name="Liang C."/>
            <person name="Lipzen A."/>
            <person name="Lutzoni F."/>
            <person name="Magnuson J."/>
            <person name="Mondo S."/>
            <person name="Nolan M."/>
            <person name="Ohm R."/>
            <person name="Pangilinan J."/>
            <person name="Park H.-J."/>
            <person name="Ramirez L."/>
            <person name="Alfaro M."/>
            <person name="Sun H."/>
            <person name="Tritt A."/>
            <person name="Yoshinaga Y."/>
            <person name="Zwiers L.-H."/>
            <person name="Turgeon B."/>
            <person name="Goodwin S."/>
            <person name="Spatafora J."/>
            <person name="Crous P."/>
            <person name="Grigoriev I."/>
        </authorList>
    </citation>
    <scope>NUCLEOTIDE SEQUENCE</scope>
    <source>
        <strain evidence="2">CBS 279.74</strain>
    </source>
</reference>
<feature type="chain" id="PRO_5026037301" description="Secreted protein" evidence="1">
    <location>
        <begin position="31"/>
        <end position="113"/>
    </location>
</feature>
<dbReference type="Proteomes" id="UP000799428">
    <property type="component" value="Unassembled WGS sequence"/>
</dbReference>
<evidence type="ECO:0008006" key="4">
    <source>
        <dbReference type="Google" id="ProtNLM"/>
    </source>
</evidence>
<keyword evidence="3" id="KW-1185">Reference proteome</keyword>